<dbReference type="InterPro" id="IPR018965">
    <property type="entry name" value="Ub-activating_enz_E1_C"/>
</dbReference>
<evidence type="ECO:0000256" key="3">
    <source>
        <dbReference type="ARBA" id="ARBA00022598"/>
    </source>
</evidence>
<reference evidence="6" key="1">
    <citation type="submission" date="2020-07" db="EMBL/GenBank/DDBJ databases">
        <title>The High-quality genome of the commercially important snow crab, Chionoecetes opilio.</title>
        <authorList>
            <person name="Jeong J.-H."/>
            <person name="Ryu S."/>
        </authorList>
    </citation>
    <scope>NUCLEOTIDE SEQUENCE</scope>
    <source>
        <strain evidence="6">MADBK_172401_WGS</strain>
        <tissue evidence="6">Digestive gland</tissue>
    </source>
</reference>
<accession>A0A8J5D2B5</accession>
<dbReference type="SUPFAM" id="SSF69572">
    <property type="entry name" value="Activating enzymes of the ubiquitin-like proteins"/>
    <property type="match status" value="2"/>
</dbReference>
<sequence length="785" mass="86514">MTGRNHDPPRPHVVKVQSGTTFRVGDTRNMGSLHPGGGVCQEVRRPISLSFTPLPEALDQADIVPADCMKEKEALVLHVAFLALHEYEARHGHPPRPWHARDADKFLELFCEINEQRVRKAEEDARLVRTFAHTAGGQTAPLISVVGGVAAQEVAKACSAKFPPLRQWLYLDALECLPQDTSELLASGGEANPTDRYSAQAALFGRRFQERLGDLRYFIVGAGAIGCELLKNLALAGVGAGVKGEGGLTITDMDVIEKSNLSRQFLFRSGDVTRPKSETAAAAAKAINPGLRVIAHQLRVGPETEHVFGASFYESMDGVALALDNVEARRYMDHACWLHRRPMLESGTLGPSGSVQPVLPGVTERYQQEQVPGDRPVAVCTLKRFPTTIEHTLQWARDTFEGEFTAVPEAGMSYLKGGGGPPDSDMKITLRQALVEEVPHGFKDCVAWARRHWQLLFHDTILDLLEEFPPDKLTSTGTPFWSDGKQRPRPLHFHPEDPLHLAFIHAAANLQAAVYGLHQVSDQNVTLELVAGTEVPPRNFRYSGREGTIQEKEGIEVQAMNTLPSPASLPHLHLSSLIFEKDDDHNFHIDFITAASNLRASNYSIAPVDRATSKRIAGRIIPAIVTSTGVAAGLAVLELLKLAQGHRHLDAYKISEFNLALCRFCIAQPAPADDLDDRWHVEGDRLEVEGEMTMEQLLDLFRDVHLLEVILVAVGNLTLYSFLLPKAERLKRSAMTISAIVEEVGGEGWAEAGPRVLMLELGAEDQQGQEVEVPPVRYFIRKEEE</sequence>
<evidence type="ECO:0000259" key="5">
    <source>
        <dbReference type="SMART" id="SM00985"/>
    </source>
</evidence>
<keyword evidence="3" id="KW-0436">Ligase</keyword>
<dbReference type="GO" id="GO:0008641">
    <property type="term" value="F:ubiquitin-like modifier activating enzyme activity"/>
    <property type="evidence" value="ECO:0007669"/>
    <property type="project" value="InterPro"/>
</dbReference>
<dbReference type="SMART" id="SM00985">
    <property type="entry name" value="UBA_e1_C"/>
    <property type="match status" value="1"/>
</dbReference>
<name>A0A8J5D2B5_CHIOP</name>
<dbReference type="UniPathway" id="UPA00143"/>
<comment type="caution">
    <text evidence="6">The sequence shown here is derived from an EMBL/GenBank/DDBJ whole genome shotgun (WGS) entry which is preliminary data.</text>
</comment>
<dbReference type="Pfam" id="PF10585">
    <property type="entry name" value="UBA_E1_SCCH"/>
    <property type="match status" value="1"/>
</dbReference>
<feature type="region of interest" description="Disordered" evidence="4">
    <location>
        <begin position="1"/>
        <end position="37"/>
    </location>
</feature>
<dbReference type="InterPro" id="IPR019572">
    <property type="entry name" value="UBA_E1_SCCH"/>
</dbReference>
<dbReference type="Gene3D" id="3.10.290.60">
    <property type="entry name" value="Ubiquitin-activating enzyme E1, UFD domain"/>
    <property type="match status" value="1"/>
</dbReference>
<dbReference type="PANTHER" id="PTHR10953:SF102">
    <property type="entry name" value="ADENYLYLTRANSFERASE AND SULFURTRANSFERASE MOCS3"/>
    <property type="match status" value="1"/>
</dbReference>
<dbReference type="Pfam" id="PF16191">
    <property type="entry name" value="E1_4HB"/>
    <property type="match status" value="1"/>
</dbReference>
<dbReference type="Gene3D" id="3.40.50.720">
    <property type="entry name" value="NAD(P)-binding Rossmann-like Domain"/>
    <property type="match status" value="1"/>
</dbReference>
<dbReference type="EMBL" id="JACEEZ010004848">
    <property type="protein sequence ID" value="KAG0726075.1"/>
    <property type="molecule type" value="Genomic_DNA"/>
</dbReference>
<dbReference type="AlphaFoldDB" id="A0A8J5D2B5"/>
<dbReference type="Gene3D" id="1.10.10.2660">
    <property type="entry name" value="Ubiquitin-activating enzyme E1, SCCH domain"/>
    <property type="match status" value="1"/>
</dbReference>
<feature type="compositionally biased region" description="Basic and acidic residues" evidence="4">
    <location>
        <begin position="1"/>
        <end position="10"/>
    </location>
</feature>
<dbReference type="GO" id="GO:0016567">
    <property type="term" value="P:protein ubiquitination"/>
    <property type="evidence" value="ECO:0007669"/>
    <property type="project" value="UniProtKB-UniPathway"/>
</dbReference>
<dbReference type="GO" id="GO:0004792">
    <property type="term" value="F:thiosulfate-cyanide sulfurtransferase activity"/>
    <property type="evidence" value="ECO:0007669"/>
    <property type="project" value="TreeGrafter"/>
</dbReference>
<dbReference type="Proteomes" id="UP000770661">
    <property type="component" value="Unassembled WGS sequence"/>
</dbReference>
<gene>
    <name evidence="6" type="primary">UBA1_1</name>
    <name evidence="6" type="ORF">GWK47_004452</name>
</gene>
<dbReference type="GO" id="GO:0005737">
    <property type="term" value="C:cytoplasm"/>
    <property type="evidence" value="ECO:0007669"/>
    <property type="project" value="TreeGrafter"/>
</dbReference>
<comment type="pathway">
    <text evidence="1">Protein modification; protein ubiquitination.</text>
</comment>
<proteinExistence type="inferred from homology"/>
<keyword evidence="7" id="KW-1185">Reference proteome</keyword>
<dbReference type="Pfam" id="PF09358">
    <property type="entry name" value="E1_UFD"/>
    <property type="match status" value="1"/>
</dbReference>
<dbReference type="PANTHER" id="PTHR10953">
    <property type="entry name" value="UBIQUITIN-ACTIVATING ENZYME E1"/>
    <property type="match status" value="1"/>
</dbReference>
<protein>
    <submittedName>
        <fullName evidence="6">Ubiquitin-like modifier-activating enzyme 1</fullName>
    </submittedName>
</protein>
<evidence type="ECO:0000256" key="4">
    <source>
        <dbReference type="SAM" id="MobiDB-lite"/>
    </source>
</evidence>
<dbReference type="InterPro" id="IPR038252">
    <property type="entry name" value="UBA_E1_C_sf"/>
</dbReference>
<dbReference type="GO" id="GO:0016779">
    <property type="term" value="F:nucleotidyltransferase activity"/>
    <property type="evidence" value="ECO:0007669"/>
    <property type="project" value="TreeGrafter"/>
</dbReference>
<dbReference type="InterPro" id="IPR042063">
    <property type="entry name" value="Ubi_acti_E1_SCCH"/>
</dbReference>
<evidence type="ECO:0000313" key="7">
    <source>
        <dbReference type="Proteomes" id="UP000770661"/>
    </source>
</evidence>
<comment type="similarity">
    <text evidence="2">Belongs to the ubiquitin-activating E1 family.</text>
</comment>
<dbReference type="InterPro" id="IPR032420">
    <property type="entry name" value="E1_4HB"/>
</dbReference>
<dbReference type="InterPro" id="IPR045886">
    <property type="entry name" value="ThiF/MoeB/HesA"/>
</dbReference>
<evidence type="ECO:0000256" key="2">
    <source>
        <dbReference type="ARBA" id="ARBA00005673"/>
    </source>
</evidence>
<organism evidence="6 7">
    <name type="scientific">Chionoecetes opilio</name>
    <name type="common">Atlantic snow crab</name>
    <name type="synonym">Cancer opilio</name>
    <dbReference type="NCBI Taxonomy" id="41210"/>
    <lineage>
        <taxon>Eukaryota</taxon>
        <taxon>Metazoa</taxon>
        <taxon>Ecdysozoa</taxon>
        <taxon>Arthropoda</taxon>
        <taxon>Crustacea</taxon>
        <taxon>Multicrustacea</taxon>
        <taxon>Malacostraca</taxon>
        <taxon>Eumalacostraca</taxon>
        <taxon>Eucarida</taxon>
        <taxon>Decapoda</taxon>
        <taxon>Pleocyemata</taxon>
        <taxon>Brachyura</taxon>
        <taxon>Eubrachyura</taxon>
        <taxon>Majoidea</taxon>
        <taxon>Majidae</taxon>
        <taxon>Chionoecetes</taxon>
    </lineage>
</organism>
<evidence type="ECO:0000256" key="1">
    <source>
        <dbReference type="ARBA" id="ARBA00004906"/>
    </source>
</evidence>
<evidence type="ECO:0000313" key="6">
    <source>
        <dbReference type="EMBL" id="KAG0726075.1"/>
    </source>
</evidence>
<dbReference type="InterPro" id="IPR000594">
    <property type="entry name" value="ThiF_NAD_FAD-bd"/>
</dbReference>
<dbReference type="Gene3D" id="3.40.50.12550">
    <property type="entry name" value="Ubiquitin-activating enzyme E1, inactive adenylation domain, subdomain 2"/>
    <property type="match status" value="1"/>
</dbReference>
<dbReference type="Pfam" id="PF00899">
    <property type="entry name" value="ThiF"/>
    <property type="match status" value="1"/>
</dbReference>
<dbReference type="OrthoDB" id="10252231at2759"/>
<feature type="domain" description="Ubiquitin-activating enzyme E1 C-terminal" evidence="5">
    <location>
        <begin position="652"/>
        <end position="776"/>
    </location>
</feature>
<dbReference type="InterPro" id="IPR035985">
    <property type="entry name" value="Ubiquitin-activating_enz"/>
</dbReference>